<dbReference type="PANTHER" id="PTHR43649:SF30">
    <property type="entry name" value="ABC TRANSPORTER SUBSTRATE-BINDING PROTEIN"/>
    <property type="match status" value="1"/>
</dbReference>
<keyword evidence="1" id="KW-0732">Signal</keyword>
<protein>
    <submittedName>
        <fullName evidence="2">Extracellular solute-binding protein</fullName>
    </submittedName>
</protein>
<dbReference type="PANTHER" id="PTHR43649">
    <property type="entry name" value="ARABINOSE-BINDING PROTEIN-RELATED"/>
    <property type="match status" value="1"/>
</dbReference>
<dbReference type="EMBL" id="AP035881">
    <property type="protein sequence ID" value="BFP48951.1"/>
    <property type="molecule type" value="Genomic_DNA"/>
</dbReference>
<dbReference type="InterPro" id="IPR006059">
    <property type="entry name" value="SBP"/>
</dbReference>
<feature type="signal peptide" evidence="1">
    <location>
        <begin position="1"/>
        <end position="32"/>
    </location>
</feature>
<dbReference type="AlphaFoldDB" id="A0AB33K0F7"/>
<name>A0AB33K0F7_9ACTN</name>
<reference evidence="2" key="1">
    <citation type="submission" date="2024-07" db="EMBL/GenBank/DDBJ databases">
        <title>Complete genome sequences of cellulolytic bacteria, Kitasatospora sp. CMC57 and Streptomyces sp. CMC78, isolated from Japanese agricultural soil.</title>
        <authorList>
            <person name="Hashimoto T."/>
            <person name="Ito M."/>
            <person name="Iwamoto M."/>
            <person name="Fukahori D."/>
            <person name="Shoda T."/>
            <person name="Sakoda M."/>
            <person name="Morohoshi T."/>
            <person name="Mitsuboshi M."/>
            <person name="Nishizawa T."/>
        </authorList>
    </citation>
    <scope>NUCLEOTIDE SEQUENCE</scope>
    <source>
        <strain evidence="2">CMC57</strain>
    </source>
</reference>
<evidence type="ECO:0000256" key="1">
    <source>
        <dbReference type="SAM" id="SignalP"/>
    </source>
</evidence>
<dbReference type="SUPFAM" id="SSF53850">
    <property type="entry name" value="Periplasmic binding protein-like II"/>
    <property type="match status" value="1"/>
</dbReference>
<evidence type="ECO:0000313" key="2">
    <source>
        <dbReference type="EMBL" id="BFP48951.1"/>
    </source>
</evidence>
<dbReference type="InterPro" id="IPR050490">
    <property type="entry name" value="Bact_solute-bd_prot1"/>
</dbReference>
<accession>A0AB33K0F7</accession>
<dbReference type="Pfam" id="PF01547">
    <property type="entry name" value="SBP_bac_1"/>
    <property type="match status" value="1"/>
</dbReference>
<dbReference type="Gene3D" id="3.40.190.10">
    <property type="entry name" value="Periplasmic binding protein-like II"/>
    <property type="match status" value="1"/>
</dbReference>
<organism evidence="2">
    <name type="scientific">Kitasatospora sp. CMC57</name>
    <dbReference type="NCBI Taxonomy" id="3231513"/>
    <lineage>
        <taxon>Bacteria</taxon>
        <taxon>Bacillati</taxon>
        <taxon>Actinomycetota</taxon>
        <taxon>Actinomycetes</taxon>
        <taxon>Kitasatosporales</taxon>
        <taxon>Streptomycetaceae</taxon>
        <taxon>Kitasatospora</taxon>
    </lineage>
</organism>
<proteinExistence type="predicted"/>
<dbReference type="RefSeq" id="WP_408649643.1">
    <property type="nucleotide sequence ID" value="NZ_AP035881.2"/>
</dbReference>
<gene>
    <name evidence="2" type="ORF">KCMC57_53190</name>
</gene>
<feature type="chain" id="PRO_5044343949" evidence="1">
    <location>
        <begin position="33"/>
        <end position="433"/>
    </location>
</feature>
<sequence length="433" mass="46432">MKSSLTNGTPVKNPRFLAVTAAGLAAALALSACGDGSSAGDGATITFVAADYGSSGQNPTQAYWQDVISAFERQNPKIKVRLQVIDWNDLDSQVAAMVQNGRQPDLLQAGGYADFARSRLLYPASDVLSATTALDFLPAITRAGEQDGVQYGIPFVSSARMFLINNTLFRKAGLDPARPPRTWDEVTAAATALKKAGVEVPLGLPLGREEAQAESLIWMLENHGDYQSLQGHYTIDSQANLDTFTQLKGWVDAGLTERNPAAVDRTDLAKEFAAGRVGMLNGFPGQLAELGSMDVSWTAMPSKGGTANATLGVADWVMAFKKGGHRRQVKAFLNFAYGTENTVRFAKEYKLLPVTQPALAALQADPEEKALQPFLRILPTATFYPLSDPTWPAVSLQIRTRIGSAVAEPKKTLDALQQTAEQATEQAAAQAVR</sequence>
<dbReference type="PROSITE" id="PS51257">
    <property type="entry name" value="PROKAR_LIPOPROTEIN"/>
    <property type="match status" value="1"/>
</dbReference>